<evidence type="ECO:0000256" key="1">
    <source>
        <dbReference type="ARBA" id="ARBA00001974"/>
    </source>
</evidence>
<dbReference type="PANTHER" id="PTHR13914:SF0">
    <property type="entry name" value="PROLINE DEHYDROGENASE 1, MITOCHONDRIAL"/>
    <property type="match status" value="1"/>
</dbReference>
<keyword evidence="12" id="KW-1185">Reference proteome</keyword>
<evidence type="ECO:0000259" key="10">
    <source>
        <dbReference type="Pfam" id="PF01619"/>
    </source>
</evidence>
<evidence type="ECO:0000256" key="7">
    <source>
        <dbReference type="ARBA" id="ARBA00023002"/>
    </source>
</evidence>
<feature type="domain" description="Proline dehydrogenase" evidence="10">
    <location>
        <begin position="42"/>
        <end position="296"/>
    </location>
</feature>
<comment type="catalytic activity">
    <reaction evidence="9">
        <text>L-proline + a quinone = (S)-1-pyrroline-5-carboxylate + a quinol + H(+)</text>
        <dbReference type="Rhea" id="RHEA:23784"/>
        <dbReference type="ChEBI" id="CHEBI:15378"/>
        <dbReference type="ChEBI" id="CHEBI:17388"/>
        <dbReference type="ChEBI" id="CHEBI:24646"/>
        <dbReference type="ChEBI" id="CHEBI:60039"/>
        <dbReference type="ChEBI" id="CHEBI:132124"/>
        <dbReference type="EC" id="1.5.5.2"/>
    </reaction>
</comment>
<comment type="caution">
    <text evidence="11">The sequence shown here is derived from an EMBL/GenBank/DDBJ whole genome shotgun (WGS) entry which is preliminary data.</text>
</comment>
<keyword evidence="7" id="KW-0560">Oxidoreductase</keyword>
<reference evidence="11 12" key="1">
    <citation type="submission" date="2024-02" db="EMBL/GenBank/DDBJ databases">
        <title>A novel Gemmatimonadota bacterium.</title>
        <authorList>
            <person name="Du Z.-J."/>
            <person name="Ye Y.-Q."/>
        </authorList>
    </citation>
    <scope>NUCLEOTIDE SEQUENCE [LARGE SCALE GENOMIC DNA]</scope>
    <source>
        <strain evidence="11 12">DH-20</strain>
    </source>
</reference>
<dbReference type="SUPFAM" id="SSF51730">
    <property type="entry name" value="FAD-linked oxidoreductase"/>
    <property type="match status" value="1"/>
</dbReference>
<dbReference type="Proteomes" id="UP001484239">
    <property type="component" value="Unassembled WGS sequence"/>
</dbReference>
<evidence type="ECO:0000313" key="12">
    <source>
        <dbReference type="Proteomes" id="UP001484239"/>
    </source>
</evidence>
<evidence type="ECO:0000256" key="9">
    <source>
        <dbReference type="ARBA" id="ARBA00048779"/>
    </source>
</evidence>
<dbReference type="InterPro" id="IPR015659">
    <property type="entry name" value="Proline_oxidase"/>
</dbReference>
<evidence type="ECO:0000313" key="11">
    <source>
        <dbReference type="EMBL" id="MEK9499545.1"/>
    </source>
</evidence>
<dbReference type="PIRSF" id="PIRSF000196">
    <property type="entry name" value="Pro_dehydrog"/>
    <property type="match status" value="1"/>
</dbReference>
<keyword evidence="8" id="KW-0642">Proline metabolism</keyword>
<evidence type="ECO:0000256" key="8">
    <source>
        <dbReference type="ARBA" id="ARBA00023062"/>
    </source>
</evidence>
<evidence type="ECO:0000256" key="4">
    <source>
        <dbReference type="ARBA" id="ARBA00022630"/>
    </source>
</evidence>
<dbReference type="Gene3D" id="3.20.20.220">
    <property type="match status" value="1"/>
</dbReference>
<dbReference type="Pfam" id="PF01619">
    <property type="entry name" value="Pro_dh"/>
    <property type="match status" value="1"/>
</dbReference>
<evidence type="ECO:0000256" key="2">
    <source>
        <dbReference type="ARBA" id="ARBA00004739"/>
    </source>
</evidence>
<organism evidence="11 12">
    <name type="scientific">Gaopeijia maritima</name>
    <dbReference type="NCBI Taxonomy" id="3119007"/>
    <lineage>
        <taxon>Bacteria</taxon>
        <taxon>Pseudomonadati</taxon>
        <taxon>Gemmatimonadota</taxon>
        <taxon>Longimicrobiia</taxon>
        <taxon>Gaopeijiales</taxon>
        <taxon>Gaopeijiaceae</taxon>
        <taxon>Gaopeijia</taxon>
    </lineage>
</organism>
<accession>A0ABU9E495</accession>
<keyword evidence="5" id="KW-0547">Nucleotide-binding</keyword>
<dbReference type="InterPro" id="IPR008219">
    <property type="entry name" value="PRODH_bac_arc"/>
</dbReference>
<keyword evidence="6" id="KW-0274">FAD</keyword>
<evidence type="ECO:0000256" key="3">
    <source>
        <dbReference type="ARBA" id="ARBA00012695"/>
    </source>
</evidence>
<evidence type="ECO:0000256" key="6">
    <source>
        <dbReference type="ARBA" id="ARBA00022827"/>
    </source>
</evidence>
<keyword evidence="4" id="KW-0285">Flavoprotein</keyword>
<dbReference type="EC" id="1.5.5.2" evidence="3"/>
<name>A0ABU9E495_9BACT</name>
<dbReference type="InterPro" id="IPR002872">
    <property type="entry name" value="Proline_DH_dom"/>
</dbReference>
<proteinExistence type="predicted"/>
<gene>
    <name evidence="11" type="ORF">WI372_00945</name>
</gene>
<dbReference type="RefSeq" id="WP_405276338.1">
    <property type="nucleotide sequence ID" value="NZ_JBBHLI010000001.1"/>
</dbReference>
<comment type="cofactor">
    <cofactor evidence="1">
        <name>FAD</name>
        <dbReference type="ChEBI" id="CHEBI:57692"/>
    </cofactor>
</comment>
<evidence type="ECO:0000256" key="5">
    <source>
        <dbReference type="ARBA" id="ARBA00022741"/>
    </source>
</evidence>
<protein>
    <recommendedName>
        <fullName evidence="3">proline dehydrogenase</fullName>
        <ecNumber evidence="3">1.5.5.2</ecNumber>
    </recommendedName>
</protein>
<sequence>MLRDSLISLSRSATAKALVTKTPLRAMSRRFVPGESVESLVDTIREANAAGFSATGNYLGESVHDEPNARRAADVYLRVFDAIGADRLDANVSLKFTQLGQDISERFLGDNLGRVLDRADEVDSFVRFDMESSEYTQRTLDAFEKLWSAGRRNIGVVLQSYLHRTVGDVARMNRLGARVRLCKGAYAEPASVAFQERTKVDDSFVELMRMLLDEGTCPAIATHDERMIGATIDHHSKGGFAADRFEFQMLHGVRRDLQRQLVADGYRLRIYVPFGEHWYPYLMRRLAERPANVLFLAGSVVQESPLGFLWPKAQRNGGGGDGH</sequence>
<dbReference type="EMBL" id="JBBHLI010000001">
    <property type="protein sequence ID" value="MEK9499545.1"/>
    <property type="molecule type" value="Genomic_DNA"/>
</dbReference>
<comment type="pathway">
    <text evidence="2">Amino-acid degradation; L-proline degradation into L-glutamate; L-glutamate from L-proline: step 1/2.</text>
</comment>
<dbReference type="PANTHER" id="PTHR13914">
    <property type="entry name" value="PROLINE OXIDASE"/>
    <property type="match status" value="1"/>
</dbReference>
<dbReference type="InterPro" id="IPR029041">
    <property type="entry name" value="FAD-linked_oxidoreductase-like"/>
</dbReference>